<reference evidence="2 3" key="1">
    <citation type="submission" date="2018-02" db="EMBL/GenBank/DDBJ databases">
        <authorList>
            <person name="Cohen D.B."/>
            <person name="Kent A.D."/>
        </authorList>
    </citation>
    <scope>NUCLEOTIDE SEQUENCE [LARGE SCALE GENOMIC DNA]</scope>
    <source>
        <strain evidence="2 3">CCAP 1448/3</strain>
    </source>
</reference>
<proteinExistence type="predicted"/>
<evidence type="ECO:0000313" key="3">
    <source>
        <dbReference type="Proteomes" id="UP000238762"/>
    </source>
</evidence>
<keyword evidence="3" id="KW-1185">Reference proteome</keyword>
<feature type="chain" id="PRO_5015747683" description="SPOR domain-containing protein" evidence="1">
    <location>
        <begin position="23"/>
        <end position="203"/>
    </location>
</feature>
<dbReference type="Proteomes" id="UP000238762">
    <property type="component" value="Unassembled WGS sequence"/>
</dbReference>
<comment type="caution">
    <text evidence="2">The sequence shown here is derived from an EMBL/GenBank/DDBJ whole genome shotgun (WGS) entry which is preliminary data.</text>
</comment>
<dbReference type="EMBL" id="PVWJ01000116">
    <property type="protein sequence ID" value="PSB01291.1"/>
    <property type="molecule type" value="Genomic_DNA"/>
</dbReference>
<sequence length="203" mass="22602">MRIATLCILLGIICVKSNVADAVPTPSLSVCQPPTKGDYLVLVVSPTQANQETIRRALPLQLKMIVCRYSKDVVVRVEGFKNITEANQQAQNLRKLVKTPIAIAVPPTPAKTNLSNYRPLPLPKGYAVLVNYNNQPKIATKLRQFIGKKVGLVSYRQHPYLLASNFSNQAQAKTLQKRLQSHGFKTILIDSTKAILLRQEIQF</sequence>
<keyword evidence="1" id="KW-0732">Signal</keyword>
<feature type="signal peptide" evidence="1">
    <location>
        <begin position="1"/>
        <end position="22"/>
    </location>
</feature>
<name>A0A2T1BZ63_9CYAN</name>
<accession>A0A2T1BZ63</accession>
<gene>
    <name evidence="2" type="ORF">C7B64_19045</name>
</gene>
<reference evidence="2 3" key="2">
    <citation type="submission" date="2018-03" db="EMBL/GenBank/DDBJ databases">
        <title>The ancient ancestry and fast evolution of plastids.</title>
        <authorList>
            <person name="Moore K.R."/>
            <person name="Magnabosco C."/>
            <person name="Momper L."/>
            <person name="Gold D.A."/>
            <person name="Bosak T."/>
            <person name="Fournier G.P."/>
        </authorList>
    </citation>
    <scope>NUCLEOTIDE SEQUENCE [LARGE SCALE GENOMIC DNA]</scope>
    <source>
        <strain evidence="2 3">CCAP 1448/3</strain>
    </source>
</reference>
<dbReference type="OrthoDB" id="561002at2"/>
<evidence type="ECO:0008006" key="4">
    <source>
        <dbReference type="Google" id="ProtNLM"/>
    </source>
</evidence>
<organism evidence="2 3">
    <name type="scientific">Merismopedia glauca CCAP 1448/3</name>
    <dbReference type="NCBI Taxonomy" id="1296344"/>
    <lineage>
        <taxon>Bacteria</taxon>
        <taxon>Bacillati</taxon>
        <taxon>Cyanobacteriota</taxon>
        <taxon>Cyanophyceae</taxon>
        <taxon>Synechococcales</taxon>
        <taxon>Merismopediaceae</taxon>
        <taxon>Merismopedia</taxon>
    </lineage>
</organism>
<evidence type="ECO:0000313" key="2">
    <source>
        <dbReference type="EMBL" id="PSB01291.1"/>
    </source>
</evidence>
<dbReference type="AlphaFoldDB" id="A0A2T1BZ63"/>
<protein>
    <recommendedName>
        <fullName evidence="4">SPOR domain-containing protein</fullName>
    </recommendedName>
</protein>
<dbReference type="RefSeq" id="WP_106290320.1">
    <property type="nucleotide sequence ID" value="NZ_CAWNTC010000148.1"/>
</dbReference>
<evidence type="ECO:0000256" key="1">
    <source>
        <dbReference type="SAM" id="SignalP"/>
    </source>
</evidence>